<sequence>MIYRRDGMGGYRYYPEQSELMIYCTFVDMGHRYIIIQYLDLPFCFRVVKREGIELLDEQTHHCLLPFIDLIDQGQFDNQETAKLIYDF</sequence>
<dbReference type="Proteomes" id="UP000192527">
    <property type="component" value="Chromosome"/>
</dbReference>
<name>A0A1W5ZV26_9BACI</name>
<gene>
    <name evidence="1" type="ORF">HM131_09790</name>
</gene>
<evidence type="ECO:0000313" key="2">
    <source>
        <dbReference type="Proteomes" id="UP000192527"/>
    </source>
</evidence>
<evidence type="ECO:0000313" key="1">
    <source>
        <dbReference type="EMBL" id="ARI77111.1"/>
    </source>
</evidence>
<accession>A0A1W5ZV26</accession>
<reference evidence="1 2" key="1">
    <citation type="submission" date="2017-04" db="EMBL/GenBank/DDBJ databases">
        <title>The whole genome sequencing and assembly of Halobacillus mangrovi strain.</title>
        <authorList>
            <person name="Lee S.-J."/>
            <person name="Park M.-K."/>
            <person name="Kim J.-Y."/>
            <person name="Lee Y.-J."/>
            <person name="Yi H."/>
            <person name="Bahn Y.-S."/>
            <person name="Kim J.F."/>
            <person name="Lee D.-W."/>
        </authorList>
    </citation>
    <scope>NUCLEOTIDE SEQUENCE [LARGE SCALE GENOMIC DNA]</scope>
    <source>
        <strain evidence="1 2">KTB 131</strain>
    </source>
</reference>
<dbReference type="RefSeq" id="WP_085029583.1">
    <property type="nucleotide sequence ID" value="NZ_CP020772.1"/>
</dbReference>
<dbReference type="KEGG" id="hmn:HM131_09790"/>
<proteinExistence type="predicted"/>
<protein>
    <submittedName>
        <fullName evidence="1">Uncharacterized protein</fullName>
    </submittedName>
</protein>
<dbReference type="EMBL" id="CP020772">
    <property type="protein sequence ID" value="ARI77111.1"/>
    <property type="molecule type" value="Genomic_DNA"/>
</dbReference>
<organism evidence="1 2">
    <name type="scientific">Halobacillus mangrovi</name>
    <dbReference type="NCBI Taxonomy" id="402384"/>
    <lineage>
        <taxon>Bacteria</taxon>
        <taxon>Bacillati</taxon>
        <taxon>Bacillota</taxon>
        <taxon>Bacilli</taxon>
        <taxon>Bacillales</taxon>
        <taxon>Bacillaceae</taxon>
        <taxon>Halobacillus</taxon>
    </lineage>
</organism>
<dbReference type="AlphaFoldDB" id="A0A1W5ZV26"/>
<keyword evidence="2" id="KW-1185">Reference proteome</keyword>
<dbReference type="OrthoDB" id="2971356at2"/>